<evidence type="ECO:0000313" key="2">
    <source>
        <dbReference type="EMBL" id="KAK9840382.1"/>
    </source>
</evidence>
<feature type="compositionally biased region" description="Low complexity" evidence="1">
    <location>
        <begin position="388"/>
        <end position="410"/>
    </location>
</feature>
<feature type="region of interest" description="Disordered" evidence="1">
    <location>
        <begin position="103"/>
        <end position="129"/>
    </location>
</feature>
<feature type="compositionally biased region" description="Pro residues" evidence="1">
    <location>
        <begin position="191"/>
        <end position="203"/>
    </location>
</feature>
<protein>
    <submittedName>
        <fullName evidence="2">Uncharacterized protein</fullName>
    </submittedName>
</protein>
<dbReference type="Proteomes" id="UP001438707">
    <property type="component" value="Unassembled WGS sequence"/>
</dbReference>
<feature type="region of interest" description="Disordered" evidence="1">
    <location>
        <begin position="236"/>
        <end position="298"/>
    </location>
</feature>
<gene>
    <name evidence="2" type="ORF">WJX74_008950</name>
</gene>
<dbReference type="Pfam" id="PF01469">
    <property type="entry name" value="Pentapeptide_2"/>
    <property type="match status" value="2"/>
</dbReference>
<evidence type="ECO:0000256" key="1">
    <source>
        <dbReference type="SAM" id="MobiDB-lite"/>
    </source>
</evidence>
<reference evidence="2 3" key="1">
    <citation type="journal article" date="2024" name="Nat. Commun.">
        <title>Phylogenomics reveals the evolutionary origins of lichenization in chlorophyte algae.</title>
        <authorList>
            <person name="Puginier C."/>
            <person name="Libourel C."/>
            <person name="Otte J."/>
            <person name="Skaloud P."/>
            <person name="Haon M."/>
            <person name="Grisel S."/>
            <person name="Petersen M."/>
            <person name="Berrin J.G."/>
            <person name="Delaux P.M."/>
            <person name="Dal Grande F."/>
            <person name="Keller J."/>
        </authorList>
    </citation>
    <scope>NUCLEOTIDE SEQUENCE [LARGE SCALE GENOMIC DNA]</scope>
    <source>
        <strain evidence="2 3">SAG 2145</strain>
    </source>
</reference>
<feature type="compositionally biased region" description="Polar residues" evidence="1">
    <location>
        <begin position="582"/>
        <end position="607"/>
    </location>
</feature>
<feature type="compositionally biased region" description="Gly residues" evidence="1">
    <location>
        <begin position="281"/>
        <end position="291"/>
    </location>
</feature>
<feature type="compositionally biased region" description="Basic and acidic residues" evidence="1">
    <location>
        <begin position="263"/>
        <end position="274"/>
    </location>
</feature>
<feature type="compositionally biased region" description="Low complexity" evidence="1">
    <location>
        <begin position="236"/>
        <end position="257"/>
    </location>
</feature>
<dbReference type="AlphaFoldDB" id="A0AAW1S3H6"/>
<organism evidence="2 3">
    <name type="scientific">Apatococcus lobatus</name>
    <dbReference type="NCBI Taxonomy" id="904363"/>
    <lineage>
        <taxon>Eukaryota</taxon>
        <taxon>Viridiplantae</taxon>
        <taxon>Chlorophyta</taxon>
        <taxon>core chlorophytes</taxon>
        <taxon>Trebouxiophyceae</taxon>
        <taxon>Chlorellales</taxon>
        <taxon>Chlorellaceae</taxon>
        <taxon>Apatococcus</taxon>
    </lineage>
</organism>
<sequence length="638" mass="64473">MLQRIIASQMDDRFASWLRSRRLSIQTKSATSGTLRVSRQLFTSLLFTFLLCGLETADCLGADRSTLYPRTTPPVGLSLSTPGSQQTLRTSIPLRNPKLASVSTQQSTQFQNGMPASSSTLDKPGSGSTILPREFYNLPVFHEPTRVDKHDPTPYAPLPRYNQRSLLQTVAQGPPAFSGAADPASAQPVTSLPPPPPPPPPPSFIERNPLAPNGCFNSGQGNIGCGNSGSGNIGDNNLNNNNNGSNNAGASNEGSFNIGNGNHGDRNQGDRNVGDDNTGSGNVGNGNGGSFNSGNFNPGNNNTGIGNIGNDNVGINNTGSYNSGNRNAGNINVGEGNLGDCNVGNNNTGSFWTGNNNVGIGPAGNPKCYPGHGPLVPAGVGAPQGKDPALSTPTTSPQLTPATNPLLASPLPAPGPAGSGASPPPSTLTPAAAPLPFPPIPAPSTAPAPSLAPSPGALPPIGAYLGYPYPGVYGGYSAGSYGYGSQSAYGYGGYGRSGLGSSRARSPTAAPALAPAQVASQAAALAQLASLAAAVAEGQRISSAPAPTPLAAAPAISRSSNGAPPPVIDIFDGPFFNSLSPTPLSPDLVQQSPAEAQLASSQFVTSGSSSPSLPALPDLPRGGFPEATNDELQQSLVA</sequence>
<accession>A0AAW1S3H6</accession>
<keyword evidence="3" id="KW-1185">Reference proteome</keyword>
<dbReference type="EMBL" id="JALJOS010000004">
    <property type="protein sequence ID" value="KAK9840382.1"/>
    <property type="molecule type" value="Genomic_DNA"/>
</dbReference>
<evidence type="ECO:0000313" key="3">
    <source>
        <dbReference type="Proteomes" id="UP001438707"/>
    </source>
</evidence>
<name>A0AAW1S3H6_9CHLO</name>
<feature type="region of interest" description="Disordered" evidence="1">
    <location>
        <begin position="582"/>
        <end position="638"/>
    </location>
</feature>
<feature type="region of interest" description="Disordered" evidence="1">
    <location>
        <begin position="378"/>
        <end position="451"/>
    </location>
</feature>
<feature type="compositionally biased region" description="Low complexity" evidence="1">
    <location>
        <begin position="608"/>
        <end position="620"/>
    </location>
</feature>
<proteinExistence type="predicted"/>
<comment type="caution">
    <text evidence="2">The sequence shown here is derived from an EMBL/GenBank/DDBJ whole genome shotgun (WGS) entry which is preliminary data.</text>
</comment>
<feature type="compositionally biased region" description="Pro residues" evidence="1">
    <location>
        <begin position="422"/>
        <end position="451"/>
    </location>
</feature>
<feature type="region of interest" description="Disordered" evidence="1">
    <location>
        <begin position="173"/>
        <end position="215"/>
    </location>
</feature>
<dbReference type="InterPro" id="IPR002989">
    <property type="entry name" value="Mycobac_pentapep"/>
</dbReference>